<dbReference type="NCBIfam" id="TIGR00756">
    <property type="entry name" value="PPR"/>
    <property type="match status" value="2"/>
</dbReference>
<dbReference type="GO" id="GO:0009451">
    <property type="term" value="P:RNA modification"/>
    <property type="evidence" value="ECO:0007669"/>
    <property type="project" value="InterPro"/>
</dbReference>
<dbReference type="InterPro" id="IPR032867">
    <property type="entry name" value="DYW_dom"/>
</dbReference>
<dbReference type="PANTHER" id="PTHR47926">
    <property type="entry name" value="PENTATRICOPEPTIDE REPEAT-CONTAINING PROTEIN"/>
    <property type="match status" value="1"/>
</dbReference>
<evidence type="ECO:0000313" key="5">
    <source>
        <dbReference type="EMBL" id="KAF5751034.1"/>
    </source>
</evidence>
<dbReference type="EMBL" id="JAAARO010000002">
    <property type="protein sequence ID" value="KAF5751034.1"/>
    <property type="molecule type" value="Genomic_DNA"/>
</dbReference>
<comment type="similarity">
    <text evidence="1">Belongs to the PPR family. PCMP-H subfamily.</text>
</comment>
<sequence length="312" mass="35143">MPCKDIVSWNTIIMAYGIHGFGRTSIQLFSAMKEKGIKPNGRTFVYVLSSCSISGMVDEGWEYFNLMKREYGIDATIEHYGCMVDSLGRTGNLSSAKQFIEEMPLVPTARIWGSLLAASRNHNNIEMAEFAARHVFSLEHDNAGCYILLSNMYAKAGRWEDVERITNQMTKEGITRTFGCSMVETNSNTHWFVNGDRSHAETKMIYDALDIILRNTAEGIYVNTGAKFRPQDLSRKRANSPENHSAKLAIAFGLISSTIGKTVLVRKNVRLCEDCHTAAKKISMFTRREIILGDSKIFHHFKDGCCSCGDYW</sequence>
<feature type="domain" description="DYW" evidence="4">
    <location>
        <begin position="242"/>
        <end position="312"/>
    </location>
</feature>
<dbReference type="GO" id="GO:0099402">
    <property type="term" value="P:plant organ development"/>
    <property type="evidence" value="ECO:0007669"/>
    <property type="project" value="UniProtKB-ARBA"/>
</dbReference>
<dbReference type="Pfam" id="PF01535">
    <property type="entry name" value="PPR"/>
    <property type="match status" value="1"/>
</dbReference>
<evidence type="ECO:0000259" key="4">
    <source>
        <dbReference type="Pfam" id="PF14432"/>
    </source>
</evidence>
<evidence type="ECO:0000256" key="2">
    <source>
        <dbReference type="ARBA" id="ARBA00022737"/>
    </source>
</evidence>
<evidence type="ECO:0000256" key="1">
    <source>
        <dbReference type="ARBA" id="ARBA00006643"/>
    </source>
</evidence>
<keyword evidence="6" id="KW-1185">Reference proteome</keyword>
<dbReference type="Pfam" id="PF13041">
    <property type="entry name" value="PPR_2"/>
    <property type="match status" value="1"/>
</dbReference>
<proteinExistence type="inferred from homology"/>
<gene>
    <name evidence="5" type="ORF">HS088_TW02G00044</name>
</gene>
<evidence type="ECO:0000313" key="6">
    <source>
        <dbReference type="Proteomes" id="UP000593562"/>
    </source>
</evidence>
<feature type="repeat" description="PPR" evidence="3">
    <location>
        <begin position="142"/>
        <end position="176"/>
    </location>
</feature>
<dbReference type="InterPro" id="IPR011990">
    <property type="entry name" value="TPR-like_helical_dom_sf"/>
</dbReference>
<organism evidence="5 6">
    <name type="scientific">Tripterygium wilfordii</name>
    <name type="common">Thunder God vine</name>
    <dbReference type="NCBI Taxonomy" id="458696"/>
    <lineage>
        <taxon>Eukaryota</taxon>
        <taxon>Viridiplantae</taxon>
        <taxon>Streptophyta</taxon>
        <taxon>Embryophyta</taxon>
        <taxon>Tracheophyta</taxon>
        <taxon>Spermatophyta</taxon>
        <taxon>Magnoliopsida</taxon>
        <taxon>eudicotyledons</taxon>
        <taxon>Gunneridae</taxon>
        <taxon>Pentapetalae</taxon>
        <taxon>rosids</taxon>
        <taxon>fabids</taxon>
        <taxon>Celastrales</taxon>
        <taxon>Celastraceae</taxon>
        <taxon>Tripterygium</taxon>
    </lineage>
</organism>
<keyword evidence="2" id="KW-0677">Repeat</keyword>
<dbReference type="InterPro" id="IPR046848">
    <property type="entry name" value="E_motif"/>
</dbReference>
<dbReference type="InterPro" id="IPR002885">
    <property type="entry name" value="PPR_rpt"/>
</dbReference>
<feature type="repeat" description="PPR" evidence="3">
    <location>
        <begin position="5"/>
        <end position="39"/>
    </location>
</feature>
<dbReference type="Proteomes" id="UP000593562">
    <property type="component" value="Unassembled WGS sequence"/>
</dbReference>
<dbReference type="PANTHER" id="PTHR47926:SF452">
    <property type="entry name" value="PENTATRICOPEPTIDE REPEAT-CONTAINING PROTEIN"/>
    <property type="match status" value="1"/>
</dbReference>
<protein>
    <submittedName>
        <fullName evidence="5">Putative pentatricopeptide repeat-containing protein</fullName>
    </submittedName>
</protein>
<dbReference type="FunFam" id="1.25.40.10:FF:000158">
    <property type="entry name" value="pentatricopeptide repeat-containing protein At2g33680"/>
    <property type="match status" value="1"/>
</dbReference>
<name>A0A7J7DXY8_TRIWF</name>
<dbReference type="InParanoid" id="A0A7J7DXY8"/>
<dbReference type="GO" id="GO:0008270">
    <property type="term" value="F:zinc ion binding"/>
    <property type="evidence" value="ECO:0007669"/>
    <property type="project" value="InterPro"/>
</dbReference>
<dbReference type="Pfam" id="PF20431">
    <property type="entry name" value="E_motif"/>
    <property type="match status" value="1"/>
</dbReference>
<dbReference type="Pfam" id="PF14432">
    <property type="entry name" value="DYW_deaminase"/>
    <property type="match status" value="1"/>
</dbReference>
<dbReference type="AlphaFoldDB" id="A0A7J7DXY8"/>
<dbReference type="PROSITE" id="PS51375">
    <property type="entry name" value="PPR"/>
    <property type="match status" value="2"/>
</dbReference>
<accession>A0A7J7DXY8</accession>
<reference evidence="5 6" key="1">
    <citation type="journal article" date="2020" name="Nat. Commun.">
        <title>Genome of Tripterygium wilfordii and identification of cytochrome P450 involved in triptolide biosynthesis.</title>
        <authorList>
            <person name="Tu L."/>
            <person name="Su P."/>
            <person name="Zhang Z."/>
            <person name="Gao L."/>
            <person name="Wang J."/>
            <person name="Hu T."/>
            <person name="Zhou J."/>
            <person name="Zhang Y."/>
            <person name="Zhao Y."/>
            <person name="Liu Y."/>
            <person name="Song Y."/>
            <person name="Tong Y."/>
            <person name="Lu Y."/>
            <person name="Yang J."/>
            <person name="Xu C."/>
            <person name="Jia M."/>
            <person name="Peters R.J."/>
            <person name="Huang L."/>
            <person name="Gao W."/>
        </authorList>
    </citation>
    <scope>NUCLEOTIDE SEQUENCE [LARGE SCALE GENOMIC DNA]</scope>
    <source>
        <strain evidence="6">cv. XIE 37</strain>
        <tissue evidence="5">Leaf</tissue>
    </source>
</reference>
<evidence type="ECO:0000256" key="3">
    <source>
        <dbReference type="PROSITE-ProRule" id="PRU00708"/>
    </source>
</evidence>
<dbReference type="InterPro" id="IPR046960">
    <property type="entry name" value="PPR_At4g14850-like_plant"/>
</dbReference>
<comment type="caution">
    <text evidence="5">The sequence shown here is derived from an EMBL/GenBank/DDBJ whole genome shotgun (WGS) entry which is preliminary data.</text>
</comment>
<dbReference type="Gene3D" id="1.25.40.10">
    <property type="entry name" value="Tetratricopeptide repeat domain"/>
    <property type="match status" value="1"/>
</dbReference>
<dbReference type="GO" id="GO:0003723">
    <property type="term" value="F:RNA binding"/>
    <property type="evidence" value="ECO:0007669"/>
    <property type="project" value="InterPro"/>
</dbReference>